<dbReference type="EMBL" id="VTWT01000003">
    <property type="protein sequence ID" value="KAA9340258.1"/>
    <property type="molecule type" value="Genomic_DNA"/>
</dbReference>
<dbReference type="AlphaFoldDB" id="A0A5N1J1H6"/>
<evidence type="ECO:0000313" key="2">
    <source>
        <dbReference type="Proteomes" id="UP000326570"/>
    </source>
</evidence>
<reference evidence="1 2" key="1">
    <citation type="submission" date="2019-09" db="EMBL/GenBank/DDBJ databases">
        <title>Genome sequence of Adhaeribacter sp. M2.</title>
        <authorList>
            <person name="Srinivasan S."/>
        </authorList>
    </citation>
    <scope>NUCLEOTIDE SEQUENCE [LARGE SCALE GENOMIC DNA]</scope>
    <source>
        <strain evidence="1 2">M2</strain>
    </source>
</reference>
<keyword evidence="2" id="KW-1185">Reference proteome</keyword>
<sequence>MTIKEVITRIINRNKEMLNFLDEEGGRDYSNDVIDKIALRYVDLLQKWDFNAGLGTDFSSVLLLLNDEAVFSQFDLQDVRELLGSLIELQKFNIDNYLELAHFEYAIMDNNQEAKKIILEGIEKAKQKGEELERLLKIIEKEK</sequence>
<organism evidence="1 2">
    <name type="scientific">Adhaeribacter soli</name>
    <dbReference type="NCBI Taxonomy" id="2607655"/>
    <lineage>
        <taxon>Bacteria</taxon>
        <taxon>Pseudomonadati</taxon>
        <taxon>Bacteroidota</taxon>
        <taxon>Cytophagia</taxon>
        <taxon>Cytophagales</taxon>
        <taxon>Hymenobacteraceae</taxon>
        <taxon>Adhaeribacter</taxon>
    </lineage>
</organism>
<protein>
    <submittedName>
        <fullName evidence="1">Uncharacterized protein</fullName>
    </submittedName>
</protein>
<evidence type="ECO:0000313" key="1">
    <source>
        <dbReference type="EMBL" id="KAA9340258.1"/>
    </source>
</evidence>
<gene>
    <name evidence="1" type="ORF">F0P94_07890</name>
</gene>
<dbReference type="RefSeq" id="WP_150903330.1">
    <property type="nucleotide sequence ID" value="NZ_VTWT01000003.1"/>
</dbReference>
<proteinExistence type="predicted"/>
<comment type="caution">
    <text evidence="1">The sequence shown here is derived from an EMBL/GenBank/DDBJ whole genome shotgun (WGS) entry which is preliminary data.</text>
</comment>
<accession>A0A5N1J1H6</accession>
<name>A0A5N1J1H6_9BACT</name>
<dbReference type="Proteomes" id="UP000326570">
    <property type="component" value="Unassembled WGS sequence"/>
</dbReference>